<dbReference type="Pfam" id="PF02743">
    <property type="entry name" value="dCache_1"/>
    <property type="match status" value="1"/>
</dbReference>
<dbReference type="OrthoDB" id="1729609at2"/>
<feature type="domain" description="Cache" evidence="8">
    <location>
        <begin position="36"/>
        <end position="280"/>
    </location>
</feature>
<dbReference type="Pfam" id="PF06580">
    <property type="entry name" value="His_kinase"/>
    <property type="match status" value="1"/>
</dbReference>
<sequence>MARKYFLKNLVFFLLPLLAPLLILGVFALALLQGNIKSNLEKSNLNLLTQTKANVDLILNEIDSLGLYFDKDPKIVKRLKDILSKKSLSLEELDSLDFIKNTIETTANSKPYLYSIYIYFERGGRNFFSSTQGLSNLDRFDDTSWYPDYFAMKARHNFWCKKRLIKQYPLDTKDTAIISIAKKLYSPGSLSGDGVLVLNILPGYVNHILKNLAVLKDQTILVLDETDEIVFQNAAQPYLANMNISRFKQSPQAFFSIVSDRKRYSISVIHSDRHGWSYISIVPNQSLYQPLSALVAFTVFLLILSLMLGTALTYSITRKKYRQLERVLKVIDAAKSGSPLPPLPERAHDEYDYIIQSLLTTFIEQNYLKIQLSERKYKLQASEFKALQSQINPHFLYNTLHTIYWEVLNLTGQPNKANQMIANLTDILEYSLSRPNDRVTLAEEIKNARSYIEIQQIRYQNLFEVIWEYDEADLQIKTVKLLLQPLIENSIYHGIKEQGGGVIKIKLKHCKACLKISVIDNGIGISKAKLQEIRKQLGAAAEPSQHIGVYNTHKRLQIYYGSDSGLRVISKPNFGTAVIIKIPLA</sequence>
<dbReference type="InterPro" id="IPR050640">
    <property type="entry name" value="Bact_2-comp_sensor_kinase"/>
</dbReference>
<dbReference type="PANTHER" id="PTHR34220:SF7">
    <property type="entry name" value="SENSOR HISTIDINE KINASE YPDA"/>
    <property type="match status" value="1"/>
</dbReference>
<evidence type="ECO:0000259" key="8">
    <source>
        <dbReference type="Pfam" id="PF02743"/>
    </source>
</evidence>
<dbReference type="GO" id="GO:0000155">
    <property type="term" value="F:phosphorelay sensor kinase activity"/>
    <property type="evidence" value="ECO:0007669"/>
    <property type="project" value="InterPro"/>
</dbReference>
<keyword evidence="2" id="KW-1003">Cell membrane</keyword>
<evidence type="ECO:0000313" key="10">
    <source>
        <dbReference type="EMBL" id="TCL58347.1"/>
    </source>
</evidence>
<feature type="domain" description="Signal transduction histidine kinase internal region" evidence="9">
    <location>
        <begin position="383"/>
        <end position="461"/>
    </location>
</feature>
<evidence type="ECO:0000256" key="3">
    <source>
        <dbReference type="ARBA" id="ARBA00022692"/>
    </source>
</evidence>
<evidence type="ECO:0000259" key="9">
    <source>
        <dbReference type="Pfam" id="PF06580"/>
    </source>
</evidence>
<gene>
    <name evidence="10" type="ORF">EDC14_104240</name>
</gene>
<dbReference type="InterPro" id="IPR003594">
    <property type="entry name" value="HATPase_dom"/>
</dbReference>
<evidence type="ECO:0000313" key="11">
    <source>
        <dbReference type="Proteomes" id="UP000295008"/>
    </source>
</evidence>
<dbReference type="SUPFAM" id="SSF55874">
    <property type="entry name" value="ATPase domain of HSP90 chaperone/DNA topoisomerase II/histidine kinase"/>
    <property type="match status" value="1"/>
</dbReference>
<feature type="transmembrane region" description="Helical" evidence="6">
    <location>
        <begin position="291"/>
        <end position="316"/>
    </location>
</feature>
<comment type="caution">
    <text evidence="10">The sequence shown here is derived from an EMBL/GenBank/DDBJ whole genome shotgun (WGS) entry which is preliminary data.</text>
</comment>
<dbReference type="PANTHER" id="PTHR34220">
    <property type="entry name" value="SENSOR HISTIDINE KINASE YPDA"/>
    <property type="match status" value="1"/>
</dbReference>
<keyword evidence="11" id="KW-1185">Reference proteome</keyword>
<name>A0A4V2QC31_HYDET</name>
<comment type="subcellular location">
    <subcellularLocation>
        <location evidence="1">Cell membrane</location>
        <topology evidence="1">Multi-pass membrane protein</topology>
    </subcellularLocation>
</comment>
<evidence type="ECO:0000256" key="2">
    <source>
        <dbReference type="ARBA" id="ARBA00022475"/>
    </source>
</evidence>
<evidence type="ECO:0000256" key="6">
    <source>
        <dbReference type="SAM" id="Phobius"/>
    </source>
</evidence>
<dbReference type="GO" id="GO:0005886">
    <property type="term" value="C:plasma membrane"/>
    <property type="evidence" value="ECO:0007669"/>
    <property type="project" value="UniProtKB-SubCell"/>
</dbReference>
<reference evidence="10 11" key="1">
    <citation type="submission" date="2019-03" db="EMBL/GenBank/DDBJ databases">
        <title>Genomic Encyclopedia of Type Strains, Phase IV (KMG-IV): sequencing the most valuable type-strain genomes for metagenomic binning, comparative biology and taxonomic classification.</title>
        <authorList>
            <person name="Goeker M."/>
        </authorList>
    </citation>
    <scope>NUCLEOTIDE SEQUENCE [LARGE SCALE GENOMIC DNA]</scope>
    <source>
        <strain evidence="10 11">LX-B</strain>
    </source>
</reference>
<protein>
    <submittedName>
        <fullName evidence="10">Two-component system sensor histidine kinase YesM</fullName>
    </submittedName>
</protein>
<evidence type="ECO:0000256" key="5">
    <source>
        <dbReference type="ARBA" id="ARBA00023136"/>
    </source>
</evidence>
<organism evidence="10 11">
    <name type="scientific">Hydrogenispora ethanolica</name>
    <dbReference type="NCBI Taxonomy" id="1082276"/>
    <lineage>
        <taxon>Bacteria</taxon>
        <taxon>Bacillati</taxon>
        <taxon>Bacillota</taxon>
        <taxon>Hydrogenispora</taxon>
    </lineage>
</organism>
<feature type="domain" description="Histidine kinase/HSP90-like ATPase" evidence="7">
    <location>
        <begin position="480"/>
        <end position="584"/>
    </location>
</feature>
<dbReference type="InterPro" id="IPR010559">
    <property type="entry name" value="Sig_transdc_His_kin_internal"/>
</dbReference>
<dbReference type="Gene3D" id="3.30.565.10">
    <property type="entry name" value="Histidine kinase-like ATPase, C-terminal domain"/>
    <property type="match status" value="1"/>
</dbReference>
<accession>A0A4V2QC31</accession>
<keyword evidence="3 6" id="KW-0812">Transmembrane</keyword>
<dbReference type="EMBL" id="SLUN01000042">
    <property type="protein sequence ID" value="TCL58347.1"/>
    <property type="molecule type" value="Genomic_DNA"/>
</dbReference>
<keyword evidence="10" id="KW-0418">Kinase</keyword>
<evidence type="ECO:0000256" key="4">
    <source>
        <dbReference type="ARBA" id="ARBA00022989"/>
    </source>
</evidence>
<dbReference type="Pfam" id="PF02518">
    <property type="entry name" value="HATPase_c"/>
    <property type="match status" value="1"/>
</dbReference>
<keyword evidence="5 6" id="KW-0472">Membrane</keyword>
<dbReference type="RefSeq" id="WP_132016868.1">
    <property type="nucleotide sequence ID" value="NZ_SLUN01000042.1"/>
</dbReference>
<evidence type="ECO:0000256" key="1">
    <source>
        <dbReference type="ARBA" id="ARBA00004651"/>
    </source>
</evidence>
<keyword evidence="10" id="KW-0808">Transferase</keyword>
<dbReference type="InterPro" id="IPR033479">
    <property type="entry name" value="dCache_1"/>
</dbReference>
<dbReference type="InterPro" id="IPR036890">
    <property type="entry name" value="HATPase_C_sf"/>
</dbReference>
<dbReference type="AlphaFoldDB" id="A0A4V2QC31"/>
<proteinExistence type="predicted"/>
<keyword evidence="4 6" id="KW-1133">Transmembrane helix</keyword>
<evidence type="ECO:0000259" key="7">
    <source>
        <dbReference type="Pfam" id="PF02518"/>
    </source>
</evidence>
<dbReference type="Proteomes" id="UP000295008">
    <property type="component" value="Unassembled WGS sequence"/>
</dbReference>